<evidence type="ECO:0000313" key="10">
    <source>
        <dbReference type="EMBL" id="KAG5172233.1"/>
    </source>
</evidence>
<evidence type="ECO:0000256" key="2">
    <source>
        <dbReference type="ARBA" id="ARBA00005179"/>
    </source>
</evidence>
<sequence>MTSPTTALPFTFQPGLKPRFKARIWVLIEVLLILSYTVKPFKHRPLVFFVPIAILCLYSLFCTHMIHLEHVANSGWGMACRLTAILLLSSTNILLSDIQHDLQPTKRAKVRQQKKNDDIREGALSRSISEEPFLTRLKWAFMDVWFNPRAINYSDEATNILPPRPSFPTRRAFVLRQLRDLVIGIFIYDVTQIVARANPYFGFPTPKVEGIQQLWRLGGFLYGVGIYLMVQFQHKIASMIFVGFGISDAEDWRPLFHSFKYAYSLRGLWGKMWHQMFRRAGLAHANYFLKKLGIPRKSTAANFFTLYVVFALTGILHHGGDAMFLQSISKAGSFQFFMLQAVGITIEDFVLKLVGSITTTKEAKANLETTKHIADADVRANDEKLPPWSVRLLGFTWVLVWLSITLPWWTDPICNNGYMREIPEFSIILGLWRGEWLPEEWQPIKE</sequence>
<keyword evidence="4" id="KW-0808">Transferase</keyword>
<feature type="transmembrane region" description="Helical" evidence="8">
    <location>
        <begin position="388"/>
        <end position="410"/>
    </location>
</feature>
<name>A0A8H8CNW3_PSICU</name>
<feature type="transmembrane region" description="Helical" evidence="8">
    <location>
        <begin position="45"/>
        <end position="68"/>
    </location>
</feature>
<dbReference type="PANTHER" id="PTHR31595">
    <property type="entry name" value="LONG-CHAIN-ALCOHOL O-FATTY-ACYLTRANSFERASE 3-RELATED"/>
    <property type="match status" value="1"/>
</dbReference>
<keyword evidence="5 8" id="KW-0812">Transmembrane</keyword>
<feature type="transmembrane region" description="Helical" evidence="8">
    <location>
        <begin position="213"/>
        <end position="230"/>
    </location>
</feature>
<comment type="caution">
    <text evidence="10">The sequence shown here is derived from an EMBL/GenBank/DDBJ whole genome shotgun (WGS) entry which is preliminary data.</text>
</comment>
<evidence type="ECO:0000256" key="4">
    <source>
        <dbReference type="ARBA" id="ARBA00022679"/>
    </source>
</evidence>
<evidence type="ECO:0000256" key="5">
    <source>
        <dbReference type="ARBA" id="ARBA00022692"/>
    </source>
</evidence>
<dbReference type="GO" id="GO:0008374">
    <property type="term" value="F:O-acyltransferase activity"/>
    <property type="evidence" value="ECO:0007669"/>
    <property type="project" value="InterPro"/>
</dbReference>
<feature type="transmembrane region" description="Helical" evidence="8">
    <location>
        <begin position="181"/>
        <end position="201"/>
    </location>
</feature>
<dbReference type="InterPro" id="IPR044851">
    <property type="entry name" value="Wax_synthase"/>
</dbReference>
<reference evidence="10" key="1">
    <citation type="submission" date="2021-02" db="EMBL/GenBank/DDBJ databases">
        <title>Psilocybe cubensis genome.</title>
        <authorList>
            <person name="Mckernan K.J."/>
            <person name="Crawford S."/>
            <person name="Trippe A."/>
            <person name="Kane L.T."/>
            <person name="Mclaughlin S."/>
        </authorList>
    </citation>
    <scope>NUCLEOTIDE SEQUENCE [LARGE SCALE GENOMIC DNA]</scope>
    <source>
        <strain evidence="10">MGC-MH-2018</strain>
    </source>
</reference>
<dbReference type="GO" id="GO:0016020">
    <property type="term" value="C:membrane"/>
    <property type="evidence" value="ECO:0007669"/>
    <property type="project" value="UniProtKB-SubCell"/>
</dbReference>
<dbReference type="EMBL" id="JAFIQS010000002">
    <property type="protein sequence ID" value="KAG5172233.1"/>
    <property type="molecule type" value="Genomic_DNA"/>
</dbReference>
<dbReference type="Pfam" id="PF13813">
    <property type="entry name" value="MBOAT_2"/>
    <property type="match status" value="1"/>
</dbReference>
<gene>
    <name evidence="10" type="ORF">JR316_001730</name>
</gene>
<accession>A0A8H8CNW3</accession>
<keyword evidence="7 8" id="KW-0472">Membrane</keyword>
<dbReference type="GO" id="GO:0006629">
    <property type="term" value="P:lipid metabolic process"/>
    <property type="evidence" value="ECO:0007669"/>
    <property type="project" value="InterPro"/>
</dbReference>
<dbReference type="InterPro" id="IPR032805">
    <property type="entry name" value="Wax_synthase_dom"/>
</dbReference>
<evidence type="ECO:0000259" key="9">
    <source>
        <dbReference type="Pfam" id="PF13813"/>
    </source>
</evidence>
<feature type="transmembrane region" description="Helical" evidence="8">
    <location>
        <begin position="74"/>
        <end position="95"/>
    </location>
</feature>
<proteinExistence type="inferred from homology"/>
<evidence type="ECO:0000256" key="6">
    <source>
        <dbReference type="ARBA" id="ARBA00022989"/>
    </source>
</evidence>
<evidence type="ECO:0000256" key="3">
    <source>
        <dbReference type="ARBA" id="ARBA00007282"/>
    </source>
</evidence>
<keyword evidence="6 8" id="KW-1133">Transmembrane helix</keyword>
<feature type="domain" description="Wax synthase" evidence="9">
    <location>
        <begin position="252"/>
        <end position="339"/>
    </location>
</feature>
<dbReference type="OrthoDB" id="1077582at2759"/>
<comment type="pathway">
    <text evidence="2">Secondary metabolite biosynthesis.</text>
</comment>
<evidence type="ECO:0000256" key="8">
    <source>
        <dbReference type="SAM" id="Phobius"/>
    </source>
</evidence>
<dbReference type="PANTHER" id="PTHR31595:SF57">
    <property type="entry name" value="OS04G0481900 PROTEIN"/>
    <property type="match status" value="1"/>
</dbReference>
<evidence type="ECO:0000256" key="7">
    <source>
        <dbReference type="ARBA" id="ARBA00023136"/>
    </source>
</evidence>
<comment type="subcellular location">
    <subcellularLocation>
        <location evidence="1">Membrane</location>
        <topology evidence="1">Multi-pass membrane protein</topology>
    </subcellularLocation>
</comment>
<organism evidence="10">
    <name type="scientific">Psilocybe cubensis</name>
    <name type="common">Psychedelic mushroom</name>
    <name type="synonym">Stropharia cubensis</name>
    <dbReference type="NCBI Taxonomy" id="181762"/>
    <lineage>
        <taxon>Eukaryota</taxon>
        <taxon>Fungi</taxon>
        <taxon>Dikarya</taxon>
        <taxon>Basidiomycota</taxon>
        <taxon>Agaricomycotina</taxon>
        <taxon>Agaricomycetes</taxon>
        <taxon>Agaricomycetidae</taxon>
        <taxon>Agaricales</taxon>
        <taxon>Agaricineae</taxon>
        <taxon>Strophariaceae</taxon>
        <taxon>Psilocybe</taxon>
    </lineage>
</organism>
<dbReference type="AlphaFoldDB" id="A0A8H8CNW3"/>
<evidence type="ECO:0000256" key="1">
    <source>
        <dbReference type="ARBA" id="ARBA00004141"/>
    </source>
</evidence>
<feature type="transmembrane region" description="Helical" evidence="8">
    <location>
        <begin position="20"/>
        <end position="38"/>
    </location>
</feature>
<feature type="transmembrane region" description="Helical" evidence="8">
    <location>
        <begin position="300"/>
        <end position="320"/>
    </location>
</feature>
<comment type="similarity">
    <text evidence="3">Belongs to the wax synthase family.</text>
</comment>
<protein>
    <recommendedName>
        <fullName evidence="9">Wax synthase domain-containing protein</fullName>
    </recommendedName>
</protein>